<comment type="similarity">
    <text evidence="5">Belongs to the UPF0060 family.</text>
</comment>
<evidence type="ECO:0000256" key="4">
    <source>
        <dbReference type="ARBA" id="ARBA00023136"/>
    </source>
</evidence>
<dbReference type="PANTHER" id="PTHR36116">
    <property type="entry name" value="UPF0060 MEMBRANE PROTEIN YNFA"/>
    <property type="match status" value="1"/>
</dbReference>
<dbReference type="InterPro" id="IPR003844">
    <property type="entry name" value="UPF0060"/>
</dbReference>
<keyword evidence="2 5" id="KW-0812">Transmembrane</keyword>
<evidence type="ECO:0000256" key="2">
    <source>
        <dbReference type="ARBA" id="ARBA00022692"/>
    </source>
</evidence>
<keyword evidence="1 5" id="KW-1003">Cell membrane</keyword>
<organism evidence="6 7">
    <name type="scientific">Sphingorhabdus buctiana</name>
    <dbReference type="NCBI Taxonomy" id="1508805"/>
    <lineage>
        <taxon>Bacteria</taxon>
        <taxon>Pseudomonadati</taxon>
        <taxon>Pseudomonadota</taxon>
        <taxon>Alphaproteobacteria</taxon>
        <taxon>Sphingomonadales</taxon>
        <taxon>Sphingomonadaceae</taxon>
        <taxon>Sphingorhabdus</taxon>
    </lineage>
</organism>
<comment type="subcellular location">
    <subcellularLocation>
        <location evidence="5">Cell membrane</location>
        <topology evidence="5">Multi-pass membrane protein</topology>
    </subcellularLocation>
</comment>
<dbReference type="EMBL" id="JBHUEL010000010">
    <property type="protein sequence ID" value="MFD1767302.1"/>
    <property type="molecule type" value="Genomic_DNA"/>
</dbReference>
<feature type="transmembrane region" description="Helical" evidence="5">
    <location>
        <begin position="64"/>
        <end position="86"/>
    </location>
</feature>
<reference evidence="7" key="1">
    <citation type="journal article" date="2019" name="Int. J. Syst. Evol. Microbiol.">
        <title>The Global Catalogue of Microorganisms (GCM) 10K type strain sequencing project: providing services to taxonomists for standard genome sequencing and annotation.</title>
        <authorList>
            <consortium name="The Broad Institute Genomics Platform"/>
            <consortium name="The Broad Institute Genome Sequencing Center for Infectious Disease"/>
            <person name="Wu L."/>
            <person name="Ma J."/>
        </authorList>
    </citation>
    <scope>NUCLEOTIDE SEQUENCE [LARGE SCALE GENOMIC DNA]</scope>
    <source>
        <strain evidence="7">CGMCC 1.12449</strain>
    </source>
</reference>
<sequence length="112" mass="11807">MTAPLSTIAWYVLAAIAEIAGCFAFWAVLRLERSPIWLAGGVLSLIVFAYALTRVEAEAAGRAFAAYGGVYIVASLVWLKVVEGIAPDRWDILGGLICLAGAGLILWGPGRG</sequence>
<evidence type="ECO:0000256" key="3">
    <source>
        <dbReference type="ARBA" id="ARBA00022989"/>
    </source>
</evidence>
<dbReference type="RefSeq" id="WP_069310774.1">
    <property type="nucleotide sequence ID" value="NZ_JBHUEL010000010.1"/>
</dbReference>
<dbReference type="InterPro" id="IPR037185">
    <property type="entry name" value="EmrE-like"/>
</dbReference>
<dbReference type="PANTHER" id="PTHR36116:SF1">
    <property type="entry name" value="UPF0060 MEMBRANE PROTEIN YNFA"/>
    <property type="match status" value="1"/>
</dbReference>
<dbReference type="Pfam" id="PF02694">
    <property type="entry name" value="UPF0060"/>
    <property type="match status" value="1"/>
</dbReference>
<keyword evidence="7" id="KW-1185">Reference proteome</keyword>
<feature type="transmembrane region" description="Helical" evidence="5">
    <location>
        <begin position="7"/>
        <end position="29"/>
    </location>
</feature>
<feature type="transmembrane region" description="Helical" evidence="5">
    <location>
        <begin position="35"/>
        <end position="52"/>
    </location>
</feature>
<dbReference type="NCBIfam" id="NF002586">
    <property type="entry name" value="PRK02237.1"/>
    <property type="match status" value="1"/>
</dbReference>
<evidence type="ECO:0000256" key="5">
    <source>
        <dbReference type="HAMAP-Rule" id="MF_00010"/>
    </source>
</evidence>
<keyword evidence="4 5" id="KW-0472">Membrane</keyword>
<keyword evidence="3 5" id="KW-1133">Transmembrane helix</keyword>
<feature type="transmembrane region" description="Helical" evidence="5">
    <location>
        <begin position="92"/>
        <end position="110"/>
    </location>
</feature>
<dbReference type="Proteomes" id="UP001597215">
    <property type="component" value="Unassembled WGS sequence"/>
</dbReference>
<evidence type="ECO:0000256" key="1">
    <source>
        <dbReference type="ARBA" id="ARBA00022475"/>
    </source>
</evidence>
<dbReference type="HAMAP" id="MF_00010">
    <property type="entry name" value="UPF0060"/>
    <property type="match status" value="1"/>
</dbReference>
<evidence type="ECO:0000313" key="7">
    <source>
        <dbReference type="Proteomes" id="UP001597215"/>
    </source>
</evidence>
<protein>
    <submittedName>
        <fullName evidence="6">YnfA family protein</fullName>
    </submittedName>
</protein>
<proteinExistence type="inferred from homology"/>
<gene>
    <name evidence="6" type="ORF">ACFSAG_10665</name>
</gene>
<accession>A0ABW4MID9</accession>
<name>A0ABW4MID9_9SPHN</name>
<dbReference type="SUPFAM" id="SSF103481">
    <property type="entry name" value="Multidrug resistance efflux transporter EmrE"/>
    <property type="match status" value="1"/>
</dbReference>
<evidence type="ECO:0000313" key="6">
    <source>
        <dbReference type="EMBL" id="MFD1767302.1"/>
    </source>
</evidence>
<comment type="caution">
    <text evidence="6">The sequence shown here is derived from an EMBL/GenBank/DDBJ whole genome shotgun (WGS) entry which is preliminary data.</text>
</comment>